<keyword evidence="2" id="KW-0235">DNA replication</keyword>
<accession>A0A2T6KER5</accession>
<dbReference type="PANTHER" id="PTHR11276:SF28">
    <property type="entry name" value="DNA POLYMERASE LAMBDA"/>
    <property type="match status" value="1"/>
</dbReference>
<evidence type="ECO:0000256" key="1">
    <source>
        <dbReference type="ARBA" id="ARBA00022634"/>
    </source>
</evidence>
<dbReference type="EMBL" id="QBUD01000007">
    <property type="protein sequence ID" value="PUB13611.1"/>
    <property type="molecule type" value="Genomic_DNA"/>
</dbReference>
<dbReference type="SMART" id="SM00278">
    <property type="entry name" value="HhH1"/>
    <property type="match status" value="3"/>
</dbReference>
<keyword evidence="5" id="KW-1185">Reference proteome</keyword>
<proteinExistence type="predicted"/>
<evidence type="ECO:0000313" key="5">
    <source>
        <dbReference type="Proteomes" id="UP000244523"/>
    </source>
</evidence>
<keyword evidence="4" id="KW-0238">DNA-binding</keyword>
<dbReference type="SUPFAM" id="SSF47802">
    <property type="entry name" value="DNA polymerase beta, N-terminal domain-like"/>
    <property type="match status" value="1"/>
</dbReference>
<dbReference type="Gene3D" id="1.10.150.20">
    <property type="entry name" value="5' to 3' exonuclease, C-terminal subdomain"/>
    <property type="match status" value="1"/>
</dbReference>
<dbReference type="InterPro" id="IPR003583">
    <property type="entry name" value="Hlx-hairpin-Hlx_DNA-bd_motif"/>
</dbReference>
<evidence type="ECO:0000259" key="3">
    <source>
        <dbReference type="SMART" id="SM00278"/>
    </source>
</evidence>
<name>A0A2T6KER5_9RHOB</name>
<protein>
    <submittedName>
        <fullName evidence="4">Helix-hairpin-helix DNA-binding protein</fullName>
    </submittedName>
</protein>
<dbReference type="InterPro" id="IPR010994">
    <property type="entry name" value="RuvA_2-like"/>
</dbReference>
<keyword evidence="1" id="KW-0237">DNA synthesis</keyword>
<dbReference type="InterPro" id="IPR027421">
    <property type="entry name" value="DNA_pol_lamdba_lyase_dom_sf"/>
</dbReference>
<sequence>MKQQPMTEKQRVENLFVSQKLGELADLLEQQGASRFRITAYRDAAAYIAALPIAIRSVYLADGRRGLEDLPTIGSAIAQAIAELLDSGRLTALDRLRGSADPEKLLQSVPMIGPALAHLIHDDLHIDTLEGLEAAAHDGRLAALKGIGPRRVDSIRHSLNDMLMRRRPGRAGHEAPPPAVADILDVDRTYRENAATLPTITPRRFNENGATRIPILHTERGPWRMTALFSNTASAHKYGRTRDWVVIYYERDSQPEGQVTVVTQHGGPLDGRRVIRGRENACAQYYATEGQ</sequence>
<dbReference type="SUPFAM" id="SSF47781">
    <property type="entry name" value="RuvA domain 2-like"/>
    <property type="match status" value="1"/>
</dbReference>
<dbReference type="Proteomes" id="UP000244523">
    <property type="component" value="Unassembled WGS sequence"/>
</dbReference>
<organism evidence="4 5">
    <name type="scientific">Yoonia sediminilitoris</name>
    <dbReference type="NCBI Taxonomy" id="1286148"/>
    <lineage>
        <taxon>Bacteria</taxon>
        <taxon>Pseudomonadati</taxon>
        <taxon>Pseudomonadota</taxon>
        <taxon>Alphaproteobacteria</taxon>
        <taxon>Rhodobacterales</taxon>
        <taxon>Paracoccaceae</taxon>
        <taxon>Yoonia</taxon>
    </lineage>
</organism>
<gene>
    <name evidence="4" type="ORF">C8N45_10771</name>
</gene>
<dbReference type="InterPro" id="IPR022312">
    <property type="entry name" value="DNA_pol_X"/>
</dbReference>
<reference evidence="4 5" key="1">
    <citation type="submission" date="2018-04" db="EMBL/GenBank/DDBJ databases">
        <title>Genomic Encyclopedia of Archaeal and Bacterial Type Strains, Phase II (KMG-II): from individual species to whole genera.</title>
        <authorList>
            <person name="Goeker M."/>
        </authorList>
    </citation>
    <scope>NUCLEOTIDE SEQUENCE [LARGE SCALE GENOMIC DNA]</scope>
    <source>
        <strain evidence="4 5">DSM 29955</strain>
    </source>
</reference>
<dbReference type="Pfam" id="PF14716">
    <property type="entry name" value="HHH_8"/>
    <property type="match status" value="1"/>
</dbReference>
<dbReference type="PANTHER" id="PTHR11276">
    <property type="entry name" value="DNA POLYMERASE TYPE-X FAMILY MEMBER"/>
    <property type="match status" value="1"/>
</dbReference>
<feature type="domain" description="Helix-hairpin-helix DNA-binding motif class 1" evidence="3">
    <location>
        <begin position="104"/>
        <end position="123"/>
    </location>
</feature>
<dbReference type="GO" id="GO:0003677">
    <property type="term" value="F:DNA binding"/>
    <property type="evidence" value="ECO:0007669"/>
    <property type="project" value="UniProtKB-KW"/>
</dbReference>
<dbReference type="InterPro" id="IPR010996">
    <property type="entry name" value="HHH_MUS81"/>
</dbReference>
<dbReference type="GO" id="GO:0003887">
    <property type="term" value="F:DNA-directed DNA polymerase activity"/>
    <property type="evidence" value="ECO:0007669"/>
    <property type="project" value="InterPro"/>
</dbReference>
<dbReference type="AlphaFoldDB" id="A0A2T6KER5"/>
<dbReference type="GO" id="GO:0006281">
    <property type="term" value="P:DNA repair"/>
    <property type="evidence" value="ECO:0007669"/>
    <property type="project" value="InterPro"/>
</dbReference>
<comment type="caution">
    <text evidence="4">The sequence shown here is derived from an EMBL/GenBank/DDBJ whole genome shotgun (WGS) entry which is preliminary data.</text>
</comment>
<dbReference type="Pfam" id="PF14520">
    <property type="entry name" value="HHH_5"/>
    <property type="match status" value="1"/>
</dbReference>
<dbReference type="Gene3D" id="1.10.150.110">
    <property type="entry name" value="DNA polymerase beta, N-terminal domain-like"/>
    <property type="match status" value="1"/>
</dbReference>
<dbReference type="RefSeq" id="WP_211095472.1">
    <property type="nucleotide sequence ID" value="NZ_QBUD01000007.1"/>
</dbReference>
<evidence type="ECO:0000313" key="4">
    <source>
        <dbReference type="EMBL" id="PUB13611.1"/>
    </source>
</evidence>
<feature type="domain" description="Helix-hairpin-helix DNA-binding motif class 1" evidence="3">
    <location>
        <begin position="65"/>
        <end position="84"/>
    </location>
</feature>
<evidence type="ECO:0000256" key="2">
    <source>
        <dbReference type="ARBA" id="ARBA00022705"/>
    </source>
</evidence>
<feature type="domain" description="Helix-hairpin-helix DNA-binding motif class 1" evidence="3">
    <location>
        <begin position="139"/>
        <end position="158"/>
    </location>
</feature>